<protein>
    <recommendedName>
        <fullName evidence="4">Secreted protein</fullName>
    </recommendedName>
</protein>
<proteinExistence type="predicted"/>
<sequence>MHRIVSSRPQRAGTVGSAPADRAARPEGDLAFSKAARPHDTRGVRAAGFDGCGVADGVGDQATGTGGLPDPALVTRRRQRATPAPREAPSRN</sequence>
<evidence type="ECO:0000313" key="2">
    <source>
        <dbReference type="EMBL" id="GAA2440474.1"/>
    </source>
</evidence>
<comment type="caution">
    <text evidence="2">The sequence shown here is derived from an EMBL/GenBank/DDBJ whole genome shotgun (WGS) entry which is preliminary data.</text>
</comment>
<keyword evidence="3" id="KW-1185">Reference proteome</keyword>
<evidence type="ECO:0000256" key="1">
    <source>
        <dbReference type="SAM" id="MobiDB-lite"/>
    </source>
</evidence>
<feature type="compositionally biased region" description="Low complexity" evidence="1">
    <location>
        <begin position="81"/>
        <end position="92"/>
    </location>
</feature>
<dbReference type="EMBL" id="BAAATK010000019">
    <property type="protein sequence ID" value="GAA2440474.1"/>
    <property type="molecule type" value="Genomic_DNA"/>
</dbReference>
<evidence type="ECO:0000313" key="3">
    <source>
        <dbReference type="Proteomes" id="UP001500460"/>
    </source>
</evidence>
<evidence type="ECO:0008006" key="4">
    <source>
        <dbReference type="Google" id="ProtNLM"/>
    </source>
</evidence>
<feature type="region of interest" description="Disordered" evidence="1">
    <location>
        <begin position="1"/>
        <end position="92"/>
    </location>
</feature>
<name>A0ABP5WZ09_9ACTN</name>
<reference evidence="3" key="1">
    <citation type="journal article" date="2019" name="Int. J. Syst. Evol. Microbiol.">
        <title>The Global Catalogue of Microorganisms (GCM) 10K type strain sequencing project: providing services to taxonomists for standard genome sequencing and annotation.</title>
        <authorList>
            <consortium name="The Broad Institute Genomics Platform"/>
            <consortium name="The Broad Institute Genome Sequencing Center for Infectious Disease"/>
            <person name="Wu L."/>
            <person name="Ma J."/>
        </authorList>
    </citation>
    <scope>NUCLEOTIDE SEQUENCE [LARGE SCALE GENOMIC DNA]</scope>
    <source>
        <strain evidence="3">JCM 6922</strain>
    </source>
</reference>
<dbReference type="Proteomes" id="UP001500460">
    <property type="component" value="Unassembled WGS sequence"/>
</dbReference>
<gene>
    <name evidence="2" type="ORF">GCM10010421_33670</name>
</gene>
<accession>A0ABP5WZ09</accession>
<organism evidence="2 3">
    <name type="scientific">Streptomyces glaucus</name>
    <dbReference type="NCBI Taxonomy" id="284029"/>
    <lineage>
        <taxon>Bacteria</taxon>
        <taxon>Bacillati</taxon>
        <taxon>Actinomycetota</taxon>
        <taxon>Actinomycetes</taxon>
        <taxon>Kitasatosporales</taxon>
        <taxon>Streptomycetaceae</taxon>
        <taxon>Streptomyces</taxon>
    </lineage>
</organism>